<sequence length="357" mass="41285">MARGARKRSAKRAKVDKADKKEEEDPLVRRRDELVLGFANARAEGKKLVREAEVKAKLLEQPFLQDMRPVCADIQAKNEKLLRRLPPELWDKILDEYLQNDLLALAMTCRFFYRDVINKLETNLFLNEGRLLEQRKMTPHTLAWFQWVCDTMEIMPGFQWTWHPERVKGAVYECDLLNYAAFQGSVEILRWLMEEKGLEENDESERGFWAARGGSIEVLEYLMEWGYEFDGDACTGAAREGQLEALKFLKGLDPPCPWGRSTSPYAAYGGHLEVLKWARSEDPPIPWDGKTCKAAANGGNLDVLKWLRAQNPPCPWNRRKCEEAASREGHQHIIDWIDQQEDESDEEYRESSDSDSD</sequence>
<feature type="compositionally biased region" description="Acidic residues" evidence="1">
    <location>
        <begin position="338"/>
        <end position="357"/>
    </location>
</feature>
<keyword evidence="4" id="KW-1185">Reference proteome</keyword>
<reference evidence="3 4" key="1">
    <citation type="submission" date="2024-03" db="EMBL/GenBank/DDBJ databases">
        <title>Complete genome sequence of the green alga Chloropicon roscoffensis RCC1871.</title>
        <authorList>
            <person name="Lemieux C."/>
            <person name="Pombert J.-F."/>
            <person name="Otis C."/>
            <person name="Turmel M."/>
        </authorList>
    </citation>
    <scope>NUCLEOTIDE SEQUENCE [LARGE SCALE GENOMIC DNA]</scope>
    <source>
        <strain evidence="3 4">RCC1871</strain>
    </source>
</reference>
<evidence type="ECO:0000256" key="1">
    <source>
        <dbReference type="SAM" id="MobiDB-lite"/>
    </source>
</evidence>
<accession>A0AAX4PLM0</accession>
<evidence type="ECO:0000313" key="4">
    <source>
        <dbReference type="Proteomes" id="UP001472866"/>
    </source>
</evidence>
<dbReference type="EMBL" id="CP151516">
    <property type="protein sequence ID" value="WZN66819.1"/>
    <property type="molecule type" value="Genomic_DNA"/>
</dbReference>
<organism evidence="3 4">
    <name type="scientific">Chloropicon roscoffensis</name>
    <dbReference type="NCBI Taxonomy" id="1461544"/>
    <lineage>
        <taxon>Eukaryota</taxon>
        <taxon>Viridiplantae</taxon>
        <taxon>Chlorophyta</taxon>
        <taxon>Chloropicophyceae</taxon>
        <taxon>Chloropicales</taxon>
        <taxon>Chloropicaceae</taxon>
        <taxon>Chloropicon</taxon>
    </lineage>
</organism>
<dbReference type="InterPro" id="IPR052050">
    <property type="entry name" value="SecEffector_AnkRepeat"/>
</dbReference>
<dbReference type="InterPro" id="IPR036770">
    <property type="entry name" value="Ankyrin_rpt-contain_sf"/>
</dbReference>
<dbReference type="Proteomes" id="UP001472866">
    <property type="component" value="Chromosome 16"/>
</dbReference>
<evidence type="ECO:0000313" key="3">
    <source>
        <dbReference type="EMBL" id="WZN66819.1"/>
    </source>
</evidence>
<dbReference type="PANTHER" id="PTHR46586:SF3">
    <property type="entry name" value="ANKYRIN REPEAT-CONTAINING PROTEIN"/>
    <property type="match status" value="1"/>
</dbReference>
<feature type="compositionally biased region" description="Basic residues" evidence="1">
    <location>
        <begin position="1"/>
        <end position="12"/>
    </location>
</feature>
<dbReference type="InterPro" id="IPR001810">
    <property type="entry name" value="F-box_dom"/>
</dbReference>
<feature type="domain" description="F-box" evidence="2">
    <location>
        <begin position="79"/>
        <end position="128"/>
    </location>
</feature>
<dbReference type="PROSITE" id="PS50181">
    <property type="entry name" value="FBOX"/>
    <property type="match status" value="1"/>
</dbReference>
<protein>
    <submittedName>
        <fullName evidence="3">Ankyrin repeat protein</fullName>
    </submittedName>
</protein>
<feature type="region of interest" description="Disordered" evidence="1">
    <location>
        <begin position="330"/>
        <end position="357"/>
    </location>
</feature>
<evidence type="ECO:0000259" key="2">
    <source>
        <dbReference type="PROSITE" id="PS50181"/>
    </source>
</evidence>
<feature type="compositionally biased region" description="Basic and acidic residues" evidence="1">
    <location>
        <begin position="13"/>
        <end position="26"/>
    </location>
</feature>
<dbReference type="SUPFAM" id="SSF48403">
    <property type="entry name" value="Ankyrin repeat"/>
    <property type="match status" value="1"/>
</dbReference>
<dbReference type="PANTHER" id="PTHR46586">
    <property type="entry name" value="ANKYRIN REPEAT-CONTAINING PROTEIN"/>
    <property type="match status" value="1"/>
</dbReference>
<dbReference type="Gene3D" id="1.25.40.20">
    <property type="entry name" value="Ankyrin repeat-containing domain"/>
    <property type="match status" value="1"/>
</dbReference>
<name>A0AAX4PLM0_9CHLO</name>
<proteinExistence type="predicted"/>
<dbReference type="AlphaFoldDB" id="A0AAX4PLM0"/>
<gene>
    <name evidence="3" type="ORF">HKI87_16g83900</name>
</gene>
<dbReference type="CDD" id="cd09917">
    <property type="entry name" value="F-box_SF"/>
    <property type="match status" value="1"/>
</dbReference>
<feature type="region of interest" description="Disordered" evidence="1">
    <location>
        <begin position="1"/>
        <end position="26"/>
    </location>
</feature>